<feature type="transmembrane region" description="Helical" evidence="1">
    <location>
        <begin position="53"/>
        <end position="78"/>
    </location>
</feature>
<evidence type="ECO:0000313" key="2">
    <source>
        <dbReference type="EMBL" id="EMQ98761.1"/>
    </source>
</evidence>
<reference evidence="2 3" key="1">
    <citation type="journal article" date="2013" name="Genome Announc.">
        <title>Draft Genome Sequence of Arthrobacter gangotriensis Strain Lz1yT, Isolated from a Penguin Rookery Soil Sample Collected in Antarctica, near the Indian Station Dakshin Gangotri.</title>
        <authorList>
            <person name="Shivaji S."/>
            <person name="Ara S."/>
            <person name="Bandi S."/>
            <person name="Singh A."/>
            <person name="Kumar Pinnaka A."/>
        </authorList>
    </citation>
    <scope>NUCLEOTIDE SEQUENCE [LARGE SCALE GENOMIC DNA]</scope>
    <source>
        <strain evidence="2 3">Lz1y</strain>
    </source>
</reference>
<protein>
    <submittedName>
        <fullName evidence="2">Uncharacterized protein</fullName>
    </submittedName>
</protein>
<feature type="transmembrane region" description="Helical" evidence="1">
    <location>
        <begin position="25"/>
        <end position="47"/>
    </location>
</feature>
<gene>
    <name evidence="2" type="ORF">ADIAG_01518</name>
</gene>
<dbReference type="AlphaFoldDB" id="M7MUS9"/>
<keyword evidence="1" id="KW-0812">Transmembrane</keyword>
<proteinExistence type="predicted"/>
<comment type="caution">
    <text evidence="2">The sequence shown here is derived from an EMBL/GenBank/DDBJ whole genome shotgun (WGS) entry which is preliminary data.</text>
</comment>
<keyword evidence="1" id="KW-1133">Transmembrane helix</keyword>
<feature type="transmembrane region" description="Helical" evidence="1">
    <location>
        <begin position="90"/>
        <end position="114"/>
    </location>
</feature>
<evidence type="ECO:0000313" key="3">
    <source>
        <dbReference type="Proteomes" id="UP000012015"/>
    </source>
</evidence>
<accession>M7MUS9</accession>
<dbReference type="EMBL" id="AOCK01000004">
    <property type="protein sequence ID" value="EMQ98761.1"/>
    <property type="molecule type" value="Genomic_DNA"/>
</dbReference>
<keyword evidence="3" id="KW-1185">Reference proteome</keyword>
<organism evidence="2 3">
    <name type="scientific">Paeniglutamicibacter gangotriensis Lz1y</name>
    <dbReference type="NCBI Taxonomy" id="1276920"/>
    <lineage>
        <taxon>Bacteria</taxon>
        <taxon>Bacillati</taxon>
        <taxon>Actinomycetota</taxon>
        <taxon>Actinomycetes</taxon>
        <taxon>Micrococcales</taxon>
        <taxon>Micrococcaceae</taxon>
        <taxon>Paeniglutamicibacter</taxon>
    </lineage>
</organism>
<keyword evidence="1" id="KW-0472">Membrane</keyword>
<dbReference type="Proteomes" id="UP000012015">
    <property type="component" value="Unassembled WGS sequence"/>
</dbReference>
<evidence type="ECO:0000256" key="1">
    <source>
        <dbReference type="SAM" id="Phobius"/>
    </source>
</evidence>
<name>M7MUS9_9MICC</name>
<sequence length="117" mass="12257">MMTTSPMLNHPRRETQASVSRIRKVWITGAIGILVVPFMAMAMATYAAGPVPVATPVMVGVSTGASLLAFISAVYVAYASFRIGHRGNKLASAFVLMVTFVVCQTTVAGAMASFSVA</sequence>